<evidence type="ECO:0000313" key="2">
    <source>
        <dbReference type="Proteomes" id="UP001189429"/>
    </source>
</evidence>
<dbReference type="EMBL" id="CAUYUJ010001002">
    <property type="protein sequence ID" value="CAK0793598.1"/>
    <property type="molecule type" value="Genomic_DNA"/>
</dbReference>
<dbReference type="Proteomes" id="UP001189429">
    <property type="component" value="Unassembled WGS sequence"/>
</dbReference>
<name>A0ABN9PPW3_9DINO</name>
<sequence length="162" mass="17136">MGGPRRPRPKNLRVCRFASSARRASSGSTSAPFWKMTGLLKPQGGYSTDDVWKDMRSIVSFVLGALLTSCVGGDFSQAGDDLEEPEVGRSEATAGVTSHLRAIHSPPGLRRRLAQPAWCALSAPGAAVEDHGEAHLLHDLHVSRATRTGPPAFWTPPGGLGG</sequence>
<protein>
    <recommendedName>
        <fullName evidence="3">H(+)-exporting diphosphatase</fullName>
    </recommendedName>
</protein>
<comment type="caution">
    <text evidence="1">The sequence shown here is derived from an EMBL/GenBank/DDBJ whole genome shotgun (WGS) entry which is preliminary data.</text>
</comment>
<evidence type="ECO:0000313" key="1">
    <source>
        <dbReference type="EMBL" id="CAK0793598.1"/>
    </source>
</evidence>
<proteinExistence type="predicted"/>
<accession>A0ABN9PPW3</accession>
<gene>
    <name evidence="1" type="ORF">PCOR1329_LOCUS3851</name>
</gene>
<reference evidence="1" key="1">
    <citation type="submission" date="2023-10" db="EMBL/GenBank/DDBJ databases">
        <authorList>
            <person name="Chen Y."/>
            <person name="Shah S."/>
            <person name="Dougan E. K."/>
            <person name="Thang M."/>
            <person name="Chan C."/>
        </authorList>
    </citation>
    <scope>NUCLEOTIDE SEQUENCE [LARGE SCALE GENOMIC DNA]</scope>
</reference>
<evidence type="ECO:0008006" key="3">
    <source>
        <dbReference type="Google" id="ProtNLM"/>
    </source>
</evidence>
<organism evidence="1 2">
    <name type="scientific">Prorocentrum cordatum</name>
    <dbReference type="NCBI Taxonomy" id="2364126"/>
    <lineage>
        <taxon>Eukaryota</taxon>
        <taxon>Sar</taxon>
        <taxon>Alveolata</taxon>
        <taxon>Dinophyceae</taxon>
        <taxon>Prorocentrales</taxon>
        <taxon>Prorocentraceae</taxon>
        <taxon>Prorocentrum</taxon>
    </lineage>
</organism>
<keyword evidence="2" id="KW-1185">Reference proteome</keyword>